<dbReference type="SUPFAM" id="SSF81324">
    <property type="entry name" value="Voltage-gated potassium channels"/>
    <property type="match status" value="2"/>
</dbReference>
<evidence type="ECO:0000313" key="15">
    <source>
        <dbReference type="EnsemblMetazoa" id="OVOC11254.1"/>
    </source>
</evidence>
<dbReference type="GO" id="GO:0005886">
    <property type="term" value="C:plasma membrane"/>
    <property type="evidence" value="ECO:0007669"/>
    <property type="project" value="TreeGrafter"/>
</dbReference>
<reference evidence="15" key="2">
    <citation type="submission" date="2022-06" db="UniProtKB">
        <authorList>
            <consortium name="EnsemblMetazoa"/>
        </authorList>
    </citation>
    <scope>IDENTIFICATION</scope>
</reference>
<dbReference type="AlphaFoldDB" id="A0A8R1XLR6"/>
<evidence type="ECO:0000256" key="3">
    <source>
        <dbReference type="ARBA" id="ARBA00022448"/>
    </source>
</evidence>
<evidence type="ECO:0000256" key="8">
    <source>
        <dbReference type="ARBA" id="ARBA00022989"/>
    </source>
</evidence>
<comment type="similarity">
    <text evidence="2 12">Belongs to the two pore domain potassium channel (TC 1.A.1.8) family.</text>
</comment>
<keyword evidence="10 13" id="KW-0472">Membrane</keyword>
<evidence type="ECO:0000256" key="11">
    <source>
        <dbReference type="ARBA" id="ARBA00023303"/>
    </source>
</evidence>
<comment type="subcellular location">
    <subcellularLocation>
        <location evidence="1">Membrane</location>
        <topology evidence="1">Multi-pass membrane protein</topology>
    </subcellularLocation>
</comment>
<dbReference type="InterPro" id="IPR003280">
    <property type="entry name" value="2pore_dom_K_chnl"/>
</dbReference>
<evidence type="ECO:0000256" key="4">
    <source>
        <dbReference type="ARBA" id="ARBA00022538"/>
    </source>
</evidence>
<evidence type="ECO:0000256" key="6">
    <source>
        <dbReference type="ARBA" id="ARBA00022826"/>
    </source>
</evidence>
<dbReference type="GO" id="GO:0030322">
    <property type="term" value="P:stabilization of membrane potential"/>
    <property type="evidence" value="ECO:0007669"/>
    <property type="project" value="TreeGrafter"/>
</dbReference>
<evidence type="ECO:0000256" key="10">
    <source>
        <dbReference type="ARBA" id="ARBA00023136"/>
    </source>
</evidence>
<keyword evidence="6" id="KW-0631">Potassium channel</keyword>
<protein>
    <recommendedName>
        <fullName evidence="14">Potassium channel domain-containing protein</fullName>
    </recommendedName>
</protein>
<keyword evidence="16" id="KW-1185">Reference proteome</keyword>
<feature type="transmembrane region" description="Helical" evidence="13">
    <location>
        <begin position="193"/>
        <end position="226"/>
    </location>
</feature>
<dbReference type="PRINTS" id="PR01333">
    <property type="entry name" value="2POREKCHANEL"/>
</dbReference>
<evidence type="ECO:0000256" key="7">
    <source>
        <dbReference type="ARBA" id="ARBA00022958"/>
    </source>
</evidence>
<dbReference type="PRINTS" id="PR01095">
    <property type="entry name" value="TASKCHANNEL"/>
</dbReference>
<keyword evidence="7" id="KW-0630">Potassium</keyword>
<evidence type="ECO:0000256" key="1">
    <source>
        <dbReference type="ARBA" id="ARBA00004141"/>
    </source>
</evidence>
<dbReference type="PANTHER" id="PTHR11003">
    <property type="entry name" value="POTASSIUM CHANNEL, SUBFAMILY K"/>
    <property type="match status" value="1"/>
</dbReference>
<sequence length="375" mass="42278">MKILQDFIATNLKWMRAHSQMLRATAAHIGIISGAITYVCIGAALFLYLERPTEIMSRQYHLITYEKIKLKFLRAVAADNLTGNDLYVLSTDYIEELFDFYKDSQAARTFEAHYLNHGMQDDQWTITSAILFTATTVIPVGYGFVTPITKIGRFIVIIYVLIGAPLVLITITDIGKFCSLYFLRILPESVAGLCFLGFLIVYLFFGALLFAIVAGITYLEAVYFSITSVFTIGYGDTQPPVPIPYLILYIVIGVIMLTITIEVLAAGAINHIHYMGRHVSRAKKFTQKFYQMARAMDLRRDLNIGLTQIESLVHLSLIFGVVKTDPSNEERAILTSCNINAPFTPANDDFRFVDDDVTERFFHVIAEQVGRENLL</sequence>
<proteinExistence type="inferred from homology"/>
<dbReference type="GO" id="GO:0022841">
    <property type="term" value="F:potassium ion leak channel activity"/>
    <property type="evidence" value="ECO:0007669"/>
    <property type="project" value="TreeGrafter"/>
</dbReference>
<dbReference type="InterPro" id="IPR013099">
    <property type="entry name" value="K_chnl_dom"/>
</dbReference>
<evidence type="ECO:0000256" key="5">
    <source>
        <dbReference type="ARBA" id="ARBA00022692"/>
    </source>
</evidence>
<organism evidence="15 16">
    <name type="scientific">Onchocerca volvulus</name>
    <dbReference type="NCBI Taxonomy" id="6282"/>
    <lineage>
        <taxon>Eukaryota</taxon>
        <taxon>Metazoa</taxon>
        <taxon>Ecdysozoa</taxon>
        <taxon>Nematoda</taxon>
        <taxon>Chromadorea</taxon>
        <taxon>Rhabditida</taxon>
        <taxon>Spirurina</taxon>
        <taxon>Spiruromorpha</taxon>
        <taxon>Filarioidea</taxon>
        <taxon>Onchocercidae</taxon>
        <taxon>Onchocerca</taxon>
    </lineage>
</organism>
<evidence type="ECO:0000313" key="16">
    <source>
        <dbReference type="Proteomes" id="UP000024404"/>
    </source>
</evidence>
<keyword evidence="5 12" id="KW-0812">Transmembrane</keyword>
<accession>A0A8R1XLR6</accession>
<evidence type="ECO:0000259" key="14">
    <source>
        <dbReference type="Pfam" id="PF07885"/>
    </source>
</evidence>
<dbReference type="PANTHER" id="PTHR11003:SF288">
    <property type="entry name" value="POTASSIUM CHANNEL DOMAIN-CONTAINING PROTEIN"/>
    <property type="match status" value="1"/>
</dbReference>
<feature type="domain" description="Potassium channel" evidence="14">
    <location>
        <begin position="198"/>
        <end position="265"/>
    </location>
</feature>
<keyword evidence="11 12" id="KW-0407">Ion channel</keyword>
<dbReference type="EMBL" id="CMVM020000350">
    <property type="status" value="NOT_ANNOTATED_CDS"/>
    <property type="molecule type" value="Genomic_DNA"/>
</dbReference>
<evidence type="ECO:0000256" key="12">
    <source>
        <dbReference type="RuleBase" id="RU003857"/>
    </source>
</evidence>
<keyword evidence="4" id="KW-0633">Potassium transport</keyword>
<feature type="transmembrane region" description="Helical" evidence="13">
    <location>
        <begin position="246"/>
        <end position="269"/>
    </location>
</feature>
<feature type="transmembrane region" description="Helical" evidence="13">
    <location>
        <begin position="25"/>
        <end position="49"/>
    </location>
</feature>
<feature type="transmembrane region" description="Helical" evidence="13">
    <location>
        <begin position="151"/>
        <end position="172"/>
    </location>
</feature>
<dbReference type="Pfam" id="PF07885">
    <property type="entry name" value="Ion_trans_2"/>
    <property type="match status" value="2"/>
</dbReference>
<feature type="domain" description="Potassium channel" evidence="14">
    <location>
        <begin position="122"/>
        <end position="178"/>
    </location>
</feature>
<keyword evidence="9 12" id="KW-0406">Ion transport</keyword>
<reference evidence="16" key="1">
    <citation type="submission" date="2013-10" db="EMBL/GenBank/DDBJ databases">
        <title>Genome sequencing of Onchocerca volvulus.</title>
        <authorList>
            <person name="Cotton J."/>
            <person name="Tsai J."/>
            <person name="Stanley E."/>
            <person name="Tracey A."/>
            <person name="Holroyd N."/>
            <person name="Lustigman S."/>
            <person name="Berriman M."/>
        </authorList>
    </citation>
    <scope>NUCLEOTIDE SEQUENCE</scope>
</reference>
<feature type="transmembrane region" description="Helical" evidence="13">
    <location>
        <begin position="124"/>
        <end position="145"/>
    </location>
</feature>
<evidence type="ECO:0000256" key="9">
    <source>
        <dbReference type="ARBA" id="ARBA00023065"/>
    </source>
</evidence>
<dbReference type="EnsemblMetazoa" id="OVOC11254.1">
    <property type="protein sequence ID" value="OVOC11254.1"/>
    <property type="gene ID" value="WBGene00248063"/>
</dbReference>
<dbReference type="GO" id="GO:0015271">
    <property type="term" value="F:outward rectifier potassium channel activity"/>
    <property type="evidence" value="ECO:0007669"/>
    <property type="project" value="TreeGrafter"/>
</dbReference>
<dbReference type="InterPro" id="IPR003092">
    <property type="entry name" value="2pore_dom_K_chnl_TASK"/>
</dbReference>
<evidence type="ECO:0000256" key="13">
    <source>
        <dbReference type="SAM" id="Phobius"/>
    </source>
</evidence>
<name>A0A8R1XLR6_ONCVO</name>
<keyword evidence="3 12" id="KW-0813">Transport</keyword>
<evidence type="ECO:0000256" key="2">
    <source>
        <dbReference type="ARBA" id="ARBA00006666"/>
    </source>
</evidence>
<dbReference type="Gene3D" id="1.10.287.70">
    <property type="match status" value="1"/>
</dbReference>
<keyword evidence="8 13" id="KW-1133">Transmembrane helix</keyword>
<dbReference type="Proteomes" id="UP000024404">
    <property type="component" value="Unassembled WGS sequence"/>
</dbReference>